<gene>
    <name evidence="2" type="ORF">MM415A01525_0014</name>
    <name evidence="1" type="ORF">MM415B01326_0012</name>
</gene>
<name>A0A6M3IP79_9ZZZZ</name>
<dbReference type="EMBL" id="MT142221">
    <property type="protein sequence ID" value="QJA76382.1"/>
    <property type="molecule type" value="Genomic_DNA"/>
</dbReference>
<proteinExistence type="predicted"/>
<accession>A0A6M3IP79</accession>
<evidence type="ECO:0000313" key="1">
    <source>
        <dbReference type="EMBL" id="QJA59204.1"/>
    </source>
</evidence>
<protein>
    <recommendedName>
        <fullName evidence="3">Tail assembly chaperone</fullName>
    </recommendedName>
</protein>
<dbReference type="AlphaFoldDB" id="A0A6M3IP79"/>
<organism evidence="1">
    <name type="scientific">viral metagenome</name>
    <dbReference type="NCBI Taxonomy" id="1070528"/>
    <lineage>
        <taxon>unclassified sequences</taxon>
        <taxon>metagenomes</taxon>
        <taxon>organismal metagenomes</taxon>
    </lineage>
</organism>
<dbReference type="EMBL" id="MT141359">
    <property type="protein sequence ID" value="QJA59204.1"/>
    <property type="molecule type" value="Genomic_DNA"/>
</dbReference>
<evidence type="ECO:0000313" key="2">
    <source>
        <dbReference type="EMBL" id="QJA76382.1"/>
    </source>
</evidence>
<sequence>MLNIDLKKTESKEYEFKEATLEIRPYPASMSTTIIRQSEDGATEMVIPGVDKKKAFMYALMSAKNLGDINDKDLVLTDEIKGKIFDFDHILETGIPKFVLAKSGALQKAEEAEGKN</sequence>
<reference evidence="1" key="1">
    <citation type="submission" date="2020-03" db="EMBL/GenBank/DDBJ databases">
        <title>The deep terrestrial virosphere.</title>
        <authorList>
            <person name="Holmfeldt K."/>
            <person name="Nilsson E."/>
            <person name="Simone D."/>
            <person name="Lopez-Fernandez M."/>
            <person name="Wu X."/>
            <person name="de Brujin I."/>
            <person name="Lundin D."/>
            <person name="Andersson A."/>
            <person name="Bertilsson S."/>
            <person name="Dopson M."/>
        </authorList>
    </citation>
    <scope>NUCLEOTIDE SEQUENCE</scope>
    <source>
        <strain evidence="2">MM415A01525</strain>
        <strain evidence="1">MM415B01326</strain>
    </source>
</reference>
<evidence type="ECO:0008006" key="3">
    <source>
        <dbReference type="Google" id="ProtNLM"/>
    </source>
</evidence>